<proteinExistence type="predicted"/>
<dbReference type="PANTHER" id="PTHR34988">
    <property type="entry name" value="PROTEIN, PUTATIVE-RELATED"/>
    <property type="match status" value="1"/>
</dbReference>
<dbReference type="InterPro" id="IPR005175">
    <property type="entry name" value="PPC_dom"/>
</dbReference>
<dbReference type="PIRSF" id="PIRSF016702">
    <property type="entry name" value="DNA_bp_PD1"/>
    <property type="match status" value="1"/>
</dbReference>
<dbReference type="OrthoDB" id="9791702at2"/>
<feature type="domain" description="PPC" evidence="1">
    <location>
        <begin position="4"/>
        <end position="141"/>
    </location>
</feature>
<protein>
    <recommendedName>
        <fullName evidence="1">PPC domain-containing protein</fullName>
    </recommendedName>
</protein>
<evidence type="ECO:0000259" key="1">
    <source>
        <dbReference type="PROSITE" id="PS51742"/>
    </source>
</evidence>
<evidence type="ECO:0000313" key="2">
    <source>
        <dbReference type="EMBL" id="SDC21584.1"/>
    </source>
</evidence>
<dbReference type="CDD" id="cd11378">
    <property type="entry name" value="DUF296"/>
    <property type="match status" value="1"/>
</dbReference>
<organism evidence="2 3">
    <name type="scientific">Succiniclasticum ruminis</name>
    <dbReference type="NCBI Taxonomy" id="40841"/>
    <lineage>
        <taxon>Bacteria</taxon>
        <taxon>Bacillati</taxon>
        <taxon>Bacillota</taxon>
        <taxon>Negativicutes</taxon>
        <taxon>Acidaminococcales</taxon>
        <taxon>Acidaminococcaceae</taxon>
        <taxon>Succiniclasticum</taxon>
    </lineage>
</organism>
<name>A0A1G6JS70_9FIRM</name>
<gene>
    <name evidence="2" type="ORF">SAMN04487864_103244</name>
</gene>
<dbReference type="RefSeq" id="WP_093729682.1">
    <property type="nucleotide sequence ID" value="NZ_FMYW01000003.1"/>
</dbReference>
<dbReference type="InterPro" id="IPR025707">
    <property type="entry name" value="DNA_bp_PD1"/>
</dbReference>
<reference evidence="3" key="1">
    <citation type="submission" date="2016-10" db="EMBL/GenBank/DDBJ databases">
        <authorList>
            <person name="Varghese N."/>
            <person name="Submissions S."/>
        </authorList>
    </citation>
    <scope>NUCLEOTIDE SEQUENCE [LARGE SCALE GENOMIC DNA]</scope>
    <source>
        <strain evidence="3">DSM 11005</strain>
    </source>
</reference>
<dbReference type="Gene3D" id="3.30.1330.80">
    <property type="entry name" value="Hypothetical protein, similar to alpha- acetolactate decarboxylase, domain 2"/>
    <property type="match status" value="1"/>
</dbReference>
<dbReference type="AlphaFoldDB" id="A0A1G6JS70"/>
<dbReference type="EMBL" id="FMYW01000003">
    <property type="protein sequence ID" value="SDC21584.1"/>
    <property type="molecule type" value="Genomic_DNA"/>
</dbReference>
<dbReference type="PANTHER" id="PTHR34988:SF1">
    <property type="entry name" value="DNA-BINDING PROTEIN"/>
    <property type="match status" value="1"/>
</dbReference>
<sequence length="141" mass="15602">MEFQKFADTYVVRLDKGEEIIASLQKLCETEQIALASVTGIGAADHAVVGLYDVGQRQYHKTELNGPMEITSLMGNVTQKEGAVYLHLHINLCNTKMQIMGGHLNECRIGATGEIVVRTLPGKVERLLDEKVTGLNLFRFV</sequence>
<accession>A0A1G6JS70</accession>
<dbReference type="SUPFAM" id="SSF117856">
    <property type="entry name" value="AF0104/ALDC/Ptd012-like"/>
    <property type="match status" value="1"/>
</dbReference>
<dbReference type="PROSITE" id="PS51742">
    <property type="entry name" value="PPC"/>
    <property type="match status" value="1"/>
</dbReference>
<keyword evidence="3" id="KW-1185">Reference proteome</keyword>
<dbReference type="Proteomes" id="UP000198943">
    <property type="component" value="Unassembled WGS sequence"/>
</dbReference>
<evidence type="ECO:0000313" key="3">
    <source>
        <dbReference type="Proteomes" id="UP000198943"/>
    </source>
</evidence>
<dbReference type="Pfam" id="PF03479">
    <property type="entry name" value="PCC"/>
    <property type="match status" value="1"/>
</dbReference>